<comment type="caution">
    <text evidence="1">The sequence shown here is derived from an EMBL/GenBank/DDBJ whole genome shotgun (WGS) entry which is preliminary data.</text>
</comment>
<evidence type="ECO:0000313" key="1">
    <source>
        <dbReference type="EMBL" id="KAJ3524749.1"/>
    </source>
</evidence>
<evidence type="ECO:0000313" key="2">
    <source>
        <dbReference type="Proteomes" id="UP001148662"/>
    </source>
</evidence>
<gene>
    <name evidence="1" type="ORF">NM688_g8510</name>
</gene>
<proteinExistence type="predicted"/>
<reference evidence="1" key="1">
    <citation type="submission" date="2022-07" db="EMBL/GenBank/DDBJ databases">
        <title>Genome Sequence of Phlebia brevispora.</title>
        <authorList>
            <person name="Buettner E."/>
        </authorList>
    </citation>
    <scope>NUCLEOTIDE SEQUENCE</scope>
    <source>
        <strain evidence="1">MPL23</strain>
    </source>
</reference>
<accession>A0ACC1RSP2</accession>
<sequence>MTTTAGSKRKAAEAEEMERHAKRVKVMVDKSTSVPADPPPPPSNTADSEDVTTSEQPQAVESEKARGNKRAREEEDQQEEQPKVSYRKLAPPRPFPTVPTSVSATGPRSAHVEGKNYICITRKTPLGAYLRRCKDMVLKDGHKTLHLSAMGAAIPHLMQLAVSLPEILPHGPEEIHTEVLTGSVDLQDEVIPEDEEEDISYRTRGKSTVSVVITIGDGIDQGSRTGKGMKKTSKGPLQVTAANNNRNKGHKQKQRTPGGRGSGKTSDDRGKVVVRMEDLEEN</sequence>
<protein>
    <submittedName>
        <fullName evidence="1">Uncharacterized protein</fullName>
    </submittedName>
</protein>
<name>A0ACC1RSP2_9APHY</name>
<dbReference type="Proteomes" id="UP001148662">
    <property type="component" value="Unassembled WGS sequence"/>
</dbReference>
<organism evidence="1 2">
    <name type="scientific">Phlebia brevispora</name>
    <dbReference type="NCBI Taxonomy" id="194682"/>
    <lineage>
        <taxon>Eukaryota</taxon>
        <taxon>Fungi</taxon>
        <taxon>Dikarya</taxon>
        <taxon>Basidiomycota</taxon>
        <taxon>Agaricomycotina</taxon>
        <taxon>Agaricomycetes</taxon>
        <taxon>Polyporales</taxon>
        <taxon>Meruliaceae</taxon>
        <taxon>Phlebia</taxon>
    </lineage>
</organism>
<dbReference type="EMBL" id="JANHOG010002309">
    <property type="protein sequence ID" value="KAJ3524749.1"/>
    <property type="molecule type" value="Genomic_DNA"/>
</dbReference>
<keyword evidence="2" id="KW-1185">Reference proteome</keyword>